<evidence type="ECO:0000256" key="2">
    <source>
        <dbReference type="SAM" id="Phobius"/>
    </source>
</evidence>
<proteinExistence type="predicted"/>
<keyword evidence="2" id="KW-0812">Transmembrane</keyword>
<reference evidence="3" key="1">
    <citation type="journal article" date="2013" name="BMC Genomics">
        <title>Unscrambling butterfly oogenesis.</title>
        <authorList>
            <person name="Carter J.M."/>
            <person name="Baker S.C."/>
            <person name="Pink R."/>
            <person name="Carter D.R."/>
            <person name="Collins A."/>
            <person name="Tomlin J."/>
            <person name="Gibbs M."/>
            <person name="Breuker C.J."/>
        </authorList>
    </citation>
    <scope>NUCLEOTIDE SEQUENCE</scope>
    <source>
        <tissue evidence="3">Ovary</tissue>
    </source>
</reference>
<protein>
    <submittedName>
        <fullName evidence="3">Uncharacterized protein</fullName>
    </submittedName>
</protein>
<name>S4PZR4_9NEOP</name>
<dbReference type="AlphaFoldDB" id="S4PZR4"/>
<sequence>MRVPTHAAQRWTPTRARTRNKSIVSHQKAREKLLQISHSTPPSIISTEGQKTTYQCLILRPRNHCLLILLKSAVCCLFLVFSDY</sequence>
<organism evidence="3">
    <name type="scientific">Pararge aegeria</name>
    <name type="common">speckled wood butterfly</name>
    <dbReference type="NCBI Taxonomy" id="116150"/>
    <lineage>
        <taxon>Eukaryota</taxon>
        <taxon>Metazoa</taxon>
        <taxon>Ecdysozoa</taxon>
        <taxon>Arthropoda</taxon>
        <taxon>Hexapoda</taxon>
        <taxon>Insecta</taxon>
        <taxon>Pterygota</taxon>
        <taxon>Neoptera</taxon>
        <taxon>Endopterygota</taxon>
        <taxon>Lepidoptera</taxon>
        <taxon>Glossata</taxon>
        <taxon>Ditrysia</taxon>
        <taxon>Papilionoidea</taxon>
        <taxon>Nymphalidae</taxon>
        <taxon>Satyrinae</taxon>
        <taxon>Satyrini</taxon>
        <taxon>Parargina</taxon>
        <taxon>Pararge</taxon>
    </lineage>
</organism>
<reference evidence="3" key="2">
    <citation type="submission" date="2013-05" db="EMBL/GenBank/DDBJ databases">
        <authorList>
            <person name="Carter J.-M."/>
            <person name="Baker S.C."/>
            <person name="Pink R."/>
            <person name="Carter D.R.F."/>
            <person name="Collins A."/>
            <person name="Tomlin J."/>
            <person name="Gibbs M."/>
            <person name="Breuker C.J."/>
        </authorList>
    </citation>
    <scope>NUCLEOTIDE SEQUENCE</scope>
    <source>
        <tissue evidence="3">Ovary</tissue>
    </source>
</reference>
<evidence type="ECO:0000256" key="1">
    <source>
        <dbReference type="SAM" id="MobiDB-lite"/>
    </source>
</evidence>
<evidence type="ECO:0000313" key="3">
    <source>
        <dbReference type="EMBL" id="JAA91477.1"/>
    </source>
</evidence>
<feature type="region of interest" description="Disordered" evidence="1">
    <location>
        <begin position="1"/>
        <end position="22"/>
    </location>
</feature>
<feature type="transmembrane region" description="Helical" evidence="2">
    <location>
        <begin position="65"/>
        <end position="82"/>
    </location>
</feature>
<accession>S4PZR4</accession>
<keyword evidence="2" id="KW-1133">Transmembrane helix</keyword>
<dbReference type="EMBL" id="GAIX01001083">
    <property type="protein sequence ID" value="JAA91477.1"/>
    <property type="molecule type" value="Transcribed_RNA"/>
</dbReference>
<keyword evidence="2" id="KW-0472">Membrane</keyword>